<dbReference type="InterPro" id="IPR029058">
    <property type="entry name" value="AB_hydrolase_fold"/>
</dbReference>
<reference evidence="3" key="1">
    <citation type="submission" date="2017-05" db="EMBL/GenBank/DDBJ databases">
        <authorList>
            <person name="Sharma S."/>
            <person name="Sidhu C."/>
            <person name="Pinnaka A.K."/>
        </authorList>
    </citation>
    <scope>NUCLEOTIDE SEQUENCE [LARGE SCALE GENOMIC DNA]</scope>
    <source>
        <strain evidence="3">AK93</strain>
    </source>
</reference>
<dbReference type="SUPFAM" id="SSF53474">
    <property type="entry name" value="alpha/beta-Hydrolases"/>
    <property type="match status" value="1"/>
</dbReference>
<evidence type="ECO:0000313" key="2">
    <source>
        <dbReference type="EMBL" id="RFA32853.1"/>
    </source>
</evidence>
<gene>
    <name evidence="2" type="ORF">CAL65_18840</name>
</gene>
<dbReference type="PANTHER" id="PTHR33428">
    <property type="entry name" value="CHLOROPHYLLASE-2, CHLOROPLASTIC"/>
    <property type="match status" value="1"/>
</dbReference>
<dbReference type="Proteomes" id="UP000256763">
    <property type="component" value="Unassembled WGS sequence"/>
</dbReference>
<dbReference type="PANTHER" id="PTHR33428:SF14">
    <property type="entry name" value="CARBOXYLESTERASE TYPE B DOMAIN-CONTAINING PROTEIN"/>
    <property type="match status" value="1"/>
</dbReference>
<organism evidence="2 3">
    <name type="scientific">Alkalilimnicola ehrlichii</name>
    <dbReference type="NCBI Taxonomy" id="351052"/>
    <lineage>
        <taxon>Bacteria</taxon>
        <taxon>Pseudomonadati</taxon>
        <taxon>Pseudomonadota</taxon>
        <taxon>Gammaproteobacteria</taxon>
        <taxon>Chromatiales</taxon>
        <taxon>Ectothiorhodospiraceae</taxon>
        <taxon>Alkalilimnicola</taxon>
    </lineage>
</organism>
<sequence length="283" mass="29834">MRASIWRALWFVALLLLIMGCGGDSDSNGGSPGRDDSDNDPSVGSEFYTAGPFGASSLRDGAHTFYYPRTLGTDGIRHPVVLWGNGTGTSPSSYGPLLRLWASHGFVVAAANTASAGSGEEMLAGLDRLIQLKDDPDSLFYQAVDTARVAASGHSQGGLGALAAGRSERVTTVMPIQGALTFTRGITGSAFFLAGENDTIISASGVRRAYEANTGIPAAYGSLRRAGHMEPSYTGGGYRGPTTAWLRWQLLDDPNAEAWFVGENCVLCASPDWVYEANALLNE</sequence>
<proteinExistence type="predicted"/>
<evidence type="ECO:0000313" key="3">
    <source>
        <dbReference type="Proteomes" id="UP000256763"/>
    </source>
</evidence>
<keyword evidence="3" id="KW-1185">Reference proteome</keyword>
<dbReference type="OrthoDB" id="9812672at2"/>
<evidence type="ECO:0000259" key="1">
    <source>
        <dbReference type="Pfam" id="PF12740"/>
    </source>
</evidence>
<protein>
    <recommendedName>
        <fullName evidence="1">PET hydrolase/cutinase-like domain-containing protein</fullName>
    </recommendedName>
</protein>
<accession>A0A3E0WKX3</accession>
<comment type="caution">
    <text evidence="2">The sequence shown here is derived from an EMBL/GenBank/DDBJ whole genome shotgun (WGS) entry which is preliminary data.</text>
</comment>
<dbReference type="InterPro" id="IPR041127">
    <property type="entry name" value="PET_hydrolase/cutinase-like"/>
</dbReference>
<dbReference type="EMBL" id="NFZW01000025">
    <property type="protein sequence ID" value="RFA32853.1"/>
    <property type="molecule type" value="Genomic_DNA"/>
</dbReference>
<dbReference type="PROSITE" id="PS51257">
    <property type="entry name" value="PROKAR_LIPOPROTEIN"/>
    <property type="match status" value="1"/>
</dbReference>
<dbReference type="RefSeq" id="WP_116303695.1">
    <property type="nucleotide sequence ID" value="NZ_NFZV01000026.1"/>
</dbReference>
<dbReference type="Gene3D" id="3.40.50.1820">
    <property type="entry name" value="alpha/beta hydrolase"/>
    <property type="match status" value="1"/>
</dbReference>
<dbReference type="Pfam" id="PF12740">
    <property type="entry name" value="PETase"/>
    <property type="match status" value="1"/>
</dbReference>
<dbReference type="AlphaFoldDB" id="A0A3E0WKX3"/>
<name>A0A3E0WKX3_9GAMM</name>
<feature type="domain" description="PET hydrolase/cutinase-like" evidence="1">
    <location>
        <begin position="61"/>
        <end position="253"/>
    </location>
</feature>